<evidence type="ECO:0000256" key="10">
    <source>
        <dbReference type="ARBA" id="ARBA00023157"/>
    </source>
</evidence>
<keyword evidence="5" id="KW-0430">Lectin</keyword>
<dbReference type="GO" id="GO:0007155">
    <property type="term" value="P:cell adhesion"/>
    <property type="evidence" value="ECO:0007669"/>
    <property type="project" value="UniProtKB-KW"/>
</dbReference>
<evidence type="ECO:0000256" key="4">
    <source>
        <dbReference type="ARBA" id="ARBA00022729"/>
    </source>
</evidence>
<evidence type="ECO:0000256" key="3">
    <source>
        <dbReference type="ARBA" id="ARBA00022670"/>
    </source>
</evidence>
<keyword evidence="9" id="KW-0130">Cell adhesion</keyword>
<gene>
    <name evidence="15" type="ORF">RDWZM_004720</name>
</gene>
<evidence type="ECO:0000256" key="7">
    <source>
        <dbReference type="ARBA" id="ARBA00022820"/>
    </source>
</evidence>
<evidence type="ECO:0000256" key="12">
    <source>
        <dbReference type="ARBA" id="ARBA00066707"/>
    </source>
</evidence>
<dbReference type="AlphaFoldDB" id="A0A9Q0M5B9"/>
<comment type="catalytic activity">
    <reaction evidence="11">
        <text>Selective cleavage of 103-Arg-|-Ser-104 and 124-Ile-|-Ile-125 bonds in Limulus clotting factor B to form activated factor B. Cleavage of -Pro-Arg-|-Xaa- bonds in synthetic substrates.</text>
        <dbReference type="EC" id="3.4.21.84"/>
    </reaction>
</comment>
<dbReference type="InterPro" id="IPR043504">
    <property type="entry name" value="Peptidase_S1_PA_chymotrypsin"/>
</dbReference>
<evidence type="ECO:0000256" key="11">
    <source>
        <dbReference type="ARBA" id="ARBA00052079"/>
    </source>
</evidence>
<evidence type="ECO:0000256" key="9">
    <source>
        <dbReference type="ARBA" id="ARBA00022889"/>
    </source>
</evidence>
<accession>A0A9Q0M5B9</accession>
<dbReference type="GO" id="GO:0006508">
    <property type="term" value="P:proteolysis"/>
    <property type="evidence" value="ECO:0007669"/>
    <property type="project" value="UniProtKB-KW"/>
</dbReference>
<dbReference type="PRINTS" id="PR00722">
    <property type="entry name" value="CHYMOTRYPSIN"/>
</dbReference>
<evidence type="ECO:0000256" key="13">
    <source>
        <dbReference type="RuleBase" id="RU363034"/>
    </source>
</evidence>
<dbReference type="PANTHER" id="PTHR24252:SF7">
    <property type="entry name" value="HYALIN"/>
    <property type="match status" value="1"/>
</dbReference>
<keyword evidence="7" id="KW-0353">Hemolymph clotting</keyword>
<protein>
    <recommendedName>
        <fullName evidence="12">limulus clotting factor C</fullName>
        <ecNumber evidence="12">3.4.21.84</ecNumber>
    </recommendedName>
</protein>
<comment type="caution">
    <text evidence="15">The sequence shown here is derived from an EMBL/GenBank/DDBJ whole genome shotgun (WGS) entry which is preliminary data.</text>
</comment>
<evidence type="ECO:0000256" key="8">
    <source>
        <dbReference type="ARBA" id="ARBA00022825"/>
    </source>
</evidence>
<dbReference type="PROSITE" id="PS50240">
    <property type="entry name" value="TRYPSIN_DOM"/>
    <property type="match status" value="1"/>
</dbReference>
<dbReference type="CDD" id="cd00190">
    <property type="entry name" value="Tryp_SPc"/>
    <property type="match status" value="1"/>
</dbReference>
<dbReference type="FunFam" id="2.40.10.10:FF:000120">
    <property type="entry name" value="Putative serine protease"/>
    <property type="match status" value="1"/>
</dbReference>
<keyword evidence="3 13" id="KW-0645">Protease</keyword>
<dbReference type="PROSITE" id="PS00135">
    <property type="entry name" value="TRYPSIN_SER"/>
    <property type="match status" value="1"/>
</dbReference>
<keyword evidence="2" id="KW-0768">Sushi</keyword>
<reference evidence="15" key="1">
    <citation type="submission" date="2022-12" db="EMBL/GenBank/DDBJ databases">
        <title>Genome assemblies of Blomia tropicalis.</title>
        <authorList>
            <person name="Cui Y."/>
        </authorList>
    </citation>
    <scope>NUCLEOTIDE SEQUENCE</scope>
    <source>
        <tissue evidence="15">Adult mites</tissue>
    </source>
</reference>
<name>A0A9Q0M5B9_BLOTA</name>
<evidence type="ECO:0000256" key="5">
    <source>
        <dbReference type="ARBA" id="ARBA00022734"/>
    </source>
</evidence>
<dbReference type="Proteomes" id="UP001142055">
    <property type="component" value="Chromosome 2"/>
</dbReference>
<dbReference type="GO" id="GO:0004252">
    <property type="term" value="F:serine-type endopeptidase activity"/>
    <property type="evidence" value="ECO:0007669"/>
    <property type="project" value="InterPro"/>
</dbReference>
<dbReference type="Gene3D" id="2.40.10.10">
    <property type="entry name" value="Trypsin-like serine proteases"/>
    <property type="match status" value="2"/>
</dbReference>
<keyword evidence="1" id="KW-0245">EGF-like domain</keyword>
<evidence type="ECO:0000313" key="15">
    <source>
        <dbReference type="EMBL" id="KAJ6218908.1"/>
    </source>
</evidence>
<evidence type="ECO:0000256" key="1">
    <source>
        <dbReference type="ARBA" id="ARBA00022536"/>
    </source>
</evidence>
<keyword evidence="10" id="KW-1015">Disulfide bond</keyword>
<sequence length="363" mass="39820">MNGSINSHPIWDIAEIVGNHNESTIVDGVDDDDGRGISDTIESIISGQSIIRCATAQGQNGRCVVGKCKTLGDMPSIHCDGIFSKILTCCPYEQAVETIPINEKDCGIRPIQRNNLIVGGQEAIPFSYPWSIALYRMNNGEAYFQCGGTIINRRYILTAAHCVRRSMQLLNADDFQVKVGAHHLSNTGQMEPLDEIIVHENYSPQHHNDDIALLRLKVALDFNDSHVSAICLPSNNDSIGMVGQLTTMVGWGVHDQGDYQASSTLYEVTIPITDPVQCETSYSELMGPNNRIKWDNVICASAEQRDTCQGDSGGSMAAMDDDQIYSQIGIVSFGYGCAQPSFPGVYTYVPKYIPWIGGHMKFD</sequence>
<keyword evidence="4" id="KW-0732">Signal</keyword>
<proteinExistence type="predicted"/>
<dbReference type="PANTHER" id="PTHR24252">
    <property type="entry name" value="ACROSIN-RELATED"/>
    <property type="match status" value="1"/>
</dbReference>
<dbReference type="PROSITE" id="PS00134">
    <property type="entry name" value="TRYPSIN_HIS"/>
    <property type="match status" value="1"/>
</dbReference>
<dbReference type="InterPro" id="IPR033116">
    <property type="entry name" value="TRYPSIN_SER"/>
</dbReference>
<evidence type="ECO:0000259" key="14">
    <source>
        <dbReference type="PROSITE" id="PS50240"/>
    </source>
</evidence>
<dbReference type="EMBL" id="JAPWDV010000002">
    <property type="protein sequence ID" value="KAJ6218908.1"/>
    <property type="molecule type" value="Genomic_DNA"/>
</dbReference>
<dbReference type="InterPro" id="IPR009003">
    <property type="entry name" value="Peptidase_S1_PA"/>
</dbReference>
<keyword evidence="6 13" id="KW-0378">Hydrolase</keyword>
<organism evidence="15 16">
    <name type="scientific">Blomia tropicalis</name>
    <name type="common">Mite</name>
    <dbReference type="NCBI Taxonomy" id="40697"/>
    <lineage>
        <taxon>Eukaryota</taxon>
        <taxon>Metazoa</taxon>
        <taxon>Ecdysozoa</taxon>
        <taxon>Arthropoda</taxon>
        <taxon>Chelicerata</taxon>
        <taxon>Arachnida</taxon>
        <taxon>Acari</taxon>
        <taxon>Acariformes</taxon>
        <taxon>Sarcoptiformes</taxon>
        <taxon>Astigmata</taxon>
        <taxon>Glycyphagoidea</taxon>
        <taxon>Echimyopodidae</taxon>
        <taxon>Blomia</taxon>
    </lineage>
</organism>
<dbReference type="SMART" id="SM00020">
    <property type="entry name" value="Tryp_SPc"/>
    <property type="match status" value="1"/>
</dbReference>
<keyword evidence="16" id="KW-1185">Reference proteome</keyword>
<dbReference type="InterPro" id="IPR001314">
    <property type="entry name" value="Peptidase_S1A"/>
</dbReference>
<evidence type="ECO:0000256" key="6">
    <source>
        <dbReference type="ARBA" id="ARBA00022801"/>
    </source>
</evidence>
<dbReference type="InterPro" id="IPR018114">
    <property type="entry name" value="TRYPSIN_HIS"/>
</dbReference>
<dbReference type="GO" id="GO:0042381">
    <property type="term" value="P:hemolymph coagulation"/>
    <property type="evidence" value="ECO:0007669"/>
    <property type="project" value="UniProtKB-KW"/>
</dbReference>
<dbReference type="GO" id="GO:0030246">
    <property type="term" value="F:carbohydrate binding"/>
    <property type="evidence" value="ECO:0007669"/>
    <property type="project" value="UniProtKB-KW"/>
</dbReference>
<dbReference type="OMA" id="QYHNDDI"/>
<evidence type="ECO:0000256" key="2">
    <source>
        <dbReference type="ARBA" id="ARBA00022659"/>
    </source>
</evidence>
<dbReference type="SUPFAM" id="SSF50494">
    <property type="entry name" value="Trypsin-like serine proteases"/>
    <property type="match status" value="1"/>
</dbReference>
<dbReference type="InterPro" id="IPR001254">
    <property type="entry name" value="Trypsin_dom"/>
</dbReference>
<evidence type="ECO:0000313" key="16">
    <source>
        <dbReference type="Proteomes" id="UP001142055"/>
    </source>
</evidence>
<keyword evidence="8 13" id="KW-0720">Serine protease</keyword>
<dbReference type="EC" id="3.4.21.84" evidence="12"/>
<dbReference type="Pfam" id="PF00089">
    <property type="entry name" value="Trypsin"/>
    <property type="match status" value="1"/>
</dbReference>
<feature type="domain" description="Peptidase S1" evidence="14">
    <location>
        <begin position="117"/>
        <end position="361"/>
    </location>
</feature>